<gene>
    <name evidence="1" type="ORF">F5050DRAFT_1710059</name>
</gene>
<proteinExistence type="predicted"/>
<reference evidence="1" key="1">
    <citation type="submission" date="2022-08" db="EMBL/GenBank/DDBJ databases">
        <authorList>
            <consortium name="DOE Joint Genome Institute"/>
            <person name="Min B."/>
            <person name="Riley R."/>
            <person name="Sierra-Patev S."/>
            <person name="Naranjo-Ortiz M."/>
            <person name="Looney B."/>
            <person name="Konkel Z."/>
            <person name="Slot J.C."/>
            <person name="Sakamoto Y."/>
            <person name="Steenwyk J.L."/>
            <person name="Rokas A."/>
            <person name="Carro J."/>
            <person name="Camarero S."/>
            <person name="Ferreira P."/>
            <person name="Molpeceres G."/>
            <person name="Ruiz-Duenas F.J."/>
            <person name="Serrano A."/>
            <person name="Henrissat B."/>
            <person name="Drula E."/>
            <person name="Hughes K.W."/>
            <person name="Mata J.L."/>
            <person name="Ishikawa N.K."/>
            <person name="Vargas-Isla R."/>
            <person name="Ushijima S."/>
            <person name="Smith C.A."/>
            <person name="Ahrendt S."/>
            <person name="Andreopoulos W."/>
            <person name="He G."/>
            <person name="Labutti K."/>
            <person name="Lipzen A."/>
            <person name="Ng V."/>
            <person name="Sandor L."/>
            <person name="Barry K."/>
            <person name="Martinez A.T."/>
            <person name="Xiao Y."/>
            <person name="Gibbons J.G."/>
            <person name="Terashima K."/>
            <person name="Hibbett D.S."/>
            <person name="Grigoriev I.V."/>
        </authorList>
    </citation>
    <scope>NUCLEOTIDE SEQUENCE</scope>
    <source>
        <strain evidence="1">TFB10827</strain>
    </source>
</reference>
<evidence type="ECO:0000313" key="2">
    <source>
        <dbReference type="Proteomes" id="UP001163828"/>
    </source>
</evidence>
<name>A0ABQ8QK92_9AGAR</name>
<organism evidence="1 2">
    <name type="scientific">Lentinula boryana</name>
    <dbReference type="NCBI Taxonomy" id="40481"/>
    <lineage>
        <taxon>Eukaryota</taxon>
        <taxon>Fungi</taxon>
        <taxon>Dikarya</taxon>
        <taxon>Basidiomycota</taxon>
        <taxon>Agaricomycotina</taxon>
        <taxon>Agaricomycetes</taxon>
        <taxon>Agaricomycetidae</taxon>
        <taxon>Agaricales</taxon>
        <taxon>Marasmiineae</taxon>
        <taxon>Omphalotaceae</taxon>
        <taxon>Lentinula</taxon>
    </lineage>
</organism>
<dbReference type="EMBL" id="MU790546">
    <property type="protein sequence ID" value="KAJ3999064.1"/>
    <property type="molecule type" value="Genomic_DNA"/>
</dbReference>
<protein>
    <submittedName>
        <fullName evidence="1">Uncharacterized protein</fullName>
    </submittedName>
</protein>
<comment type="caution">
    <text evidence="1">The sequence shown here is derived from an EMBL/GenBank/DDBJ whole genome shotgun (WGS) entry which is preliminary data.</text>
</comment>
<accession>A0ABQ8QK92</accession>
<evidence type="ECO:0000313" key="1">
    <source>
        <dbReference type="EMBL" id="KAJ3999064.1"/>
    </source>
</evidence>
<sequence>MSKVMWFVLTDAVWLVQCMVIGKWGAPLRLFQSSWLIHEHTPQSRYKGWNSPTATISQLFLSTSSEACHLSYFPDIHLWTDMTKLDDPVNNGKSGLNLVIREVIDKGHGDPV</sequence>
<keyword evidence="2" id="KW-1185">Reference proteome</keyword>
<dbReference type="Proteomes" id="UP001163828">
    <property type="component" value="Unassembled WGS sequence"/>
</dbReference>